<feature type="domain" description="VOC" evidence="1">
    <location>
        <begin position="19"/>
        <end position="130"/>
    </location>
</feature>
<dbReference type="PANTHER" id="PTHR33993">
    <property type="entry name" value="GLYOXALASE-RELATED"/>
    <property type="match status" value="1"/>
</dbReference>
<accession>A0A7W9GRL0</accession>
<protein>
    <submittedName>
        <fullName evidence="2">Putative enzyme related to lactoylglutathione lyase</fullName>
    </submittedName>
</protein>
<dbReference type="GO" id="GO:0016829">
    <property type="term" value="F:lyase activity"/>
    <property type="evidence" value="ECO:0007669"/>
    <property type="project" value="UniProtKB-KW"/>
</dbReference>
<dbReference type="InterPro" id="IPR037523">
    <property type="entry name" value="VOC_core"/>
</dbReference>
<dbReference type="AlphaFoldDB" id="A0A7W9GRL0"/>
<dbReference type="CDD" id="cd07247">
    <property type="entry name" value="SgaA_N_like"/>
    <property type="match status" value="1"/>
</dbReference>
<dbReference type="EMBL" id="JACHMM010000001">
    <property type="protein sequence ID" value="MBB5788765.1"/>
    <property type="molecule type" value="Genomic_DNA"/>
</dbReference>
<evidence type="ECO:0000313" key="3">
    <source>
        <dbReference type="Proteomes" id="UP000542813"/>
    </source>
</evidence>
<dbReference type="PANTHER" id="PTHR33993:SF14">
    <property type="entry name" value="GB|AAF24581.1"/>
    <property type="match status" value="1"/>
</dbReference>
<evidence type="ECO:0000259" key="1">
    <source>
        <dbReference type="PROSITE" id="PS51819"/>
    </source>
</evidence>
<dbReference type="SUPFAM" id="SSF54593">
    <property type="entry name" value="Glyoxalase/Bleomycin resistance protein/Dihydroxybiphenyl dioxygenase"/>
    <property type="match status" value="1"/>
</dbReference>
<keyword evidence="2" id="KW-0456">Lyase</keyword>
<comment type="caution">
    <text evidence="2">The sequence shown here is derived from an EMBL/GenBank/DDBJ whole genome shotgun (WGS) entry which is preliminary data.</text>
</comment>
<dbReference type="InterPro" id="IPR029068">
    <property type="entry name" value="Glyas_Bleomycin-R_OHBP_Dase"/>
</dbReference>
<organism evidence="2 3">
    <name type="scientific">Jiangella mangrovi</name>
    <dbReference type="NCBI Taxonomy" id="1524084"/>
    <lineage>
        <taxon>Bacteria</taxon>
        <taxon>Bacillati</taxon>
        <taxon>Actinomycetota</taxon>
        <taxon>Actinomycetes</taxon>
        <taxon>Jiangellales</taxon>
        <taxon>Jiangellaceae</taxon>
        <taxon>Jiangella</taxon>
    </lineage>
</organism>
<dbReference type="Gene3D" id="3.10.180.10">
    <property type="entry name" value="2,3-Dihydroxybiphenyl 1,2-Dioxygenase, domain 1"/>
    <property type="match status" value="1"/>
</dbReference>
<dbReference type="PROSITE" id="PS51819">
    <property type="entry name" value="VOC"/>
    <property type="match status" value="1"/>
</dbReference>
<evidence type="ECO:0000313" key="2">
    <source>
        <dbReference type="EMBL" id="MBB5788765.1"/>
    </source>
</evidence>
<dbReference type="Proteomes" id="UP000542813">
    <property type="component" value="Unassembled WGS sequence"/>
</dbReference>
<dbReference type="InterPro" id="IPR052164">
    <property type="entry name" value="Anthracycline_SecMetBiosynth"/>
</dbReference>
<name>A0A7W9GRL0_9ACTN</name>
<reference evidence="2 3" key="1">
    <citation type="submission" date="2020-08" db="EMBL/GenBank/DDBJ databases">
        <title>Sequencing the genomes of 1000 actinobacteria strains.</title>
        <authorList>
            <person name="Klenk H.-P."/>
        </authorList>
    </citation>
    <scope>NUCLEOTIDE SEQUENCE [LARGE SCALE GENOMIC DNA]</scope>
    <source>
        <strain evidence="2 3">DSM 102122</strain>
    </source>
</reference>
<sequence length="133" mass="14575">MARRSSCRRDRQVSTMVNPVVHFEIGSRDAGRLAGFYRELFGWTFDETDPAYPVVADTGKDGMGGGIMQLPEDVPPYVTVYVSVENLDDTLRRAEELGASTIVKPTAIRDIGEFAMFTDPEGHVVGLFTTATG</sequence>
<gene>
    <name evidence="2" type="ORF">HD601_003340</name>
</gene>
<dbReference type="InterPro" id="IPR041581">
    <property type="entry name" value="Glyoxalase_6"/>
</dbReference>
<keyword evidence="3" id="KW-1185">Reference proteome</keyword>
<proteinExistence type="predicted"/>
<dbReference type="Pfam" id="PF18029">
    <property type="entry name" value="Glyoxalase_6"/>
    <property type="match status" value="1"/>
</dbReference>